<feature type="transmembrane region" description="Helical" evidence="7">
    <location>
        <begin position="169"/>
        <end position="187"/>
    </location>
</feature>
<dbReference type="SUPFAM" id="SSF144091">
    <property type="entry name" value="Rhomboid-like"/>
    <property type="match status" value="1"/>
</dbReference>
<gene>
    <name evidence="10" type="ORF">SAMN05421686_101508</name>
</gene>
<name>A0A1N7J9A9_9GAMM</name>
<dbReference type="GO" id="GO:0016020">
    <property type="term" value="C:membrane"/>
    <property type="evidence" value="ECO:0007669"/>
    <property type="project" value="UniProtKB-SubCell"/>
</dbReference>
<dbReference type="PANTHER" id="PTHR43066:SF26">
    <property type="entry name" value="RHOMBOID PROTEASE GLPG"/>
    <property type="match status" value="1"/>
</dbReference>
<feature type="transmembrane region" description="Helical" evidence="7">
    <location>
        <begin position="217"/>
        <end position="238"/>
    </location>
</feature>
<dbReference type="RefSeq" id="WP_068442077.1">
    <property type="nucleotide sequence ID" value="NZ_FTOH01000001.1"/>
</dbReference>
<evidence type="ECO:0000313" key="10">
    <source>
        <dbReference type="EMBL" id="SIS45929.1"/>
    </source>
</evidence>
<organism evidence="10 11">
    <name type="scientific">Thalassolituus maritimus</name>
    <dbReference type="NCBI Taxonomy" id="484498"/>
    <lineage>
        <taxon>Bacteria</taxon>
        <taxon>Pseudomonadati</taxon>
        <taxon>Pseudomonadota</taxon>
        <taxon>Gammaproteobacteria</taxon>
        <taxon>Oceanospirillales</taxon>
        <taxon>Oceanospirillaceae</taxon>
        <taxon>Thalassolituus</taxon>
    </lineage>
</organism>
<dbReference type="AlphaFoldDB" id="A0A1N7J9A9"/>
<feature type="domain" description="Peptidase S54 rhomboid" evidence="8">
    <location>
        <begin position="131"/>
        <end position="267"/>
    </location>
</feature>
<keyword evidence="6 7" id="KW-0472">Membrane</keyword>
<dbReference type="STRING" id="484498.SAMN05421686_101508"/>
<dbReference type="Pfam" id="PF16733">
    <property type="entry name" value="NRho"/>
    <property type="match status" value="1"/>
</dbReference>
<dbReference type="PANTHER" id="PTHR43066">
    <property type="entry name" value="RHOMBOID-RELATED PROTEIN"/>
    <property type="match status" value="1"/>
</dbReference>
<comment type="subcellular location">
    <subcellularLocation>
        <location evidence="1">Membrane</location>
        <topology evidence="1">Multi-pass membrane protein</topology>
    </subcellularLocation>
</comment>
<dbReference type="InterPro" id="IPR035952">
    <property type="entry name" value="Rhomboid-like_sf"/>
</dbReference>
<evidence type="ECO:0000259" key="9">
    <source>
        <dbReference type="Pfam" id="PF16733"/>
    </source>
</evidence>
<dbReference type="GO" id="GO:0004252">
    <property type="term" value="F:serine-type endopeptidase activity"/>
    <property type="evidence" value="ECO:0007669"/>
    <property type="project" value="InterPro"/>
</dbReference>
<dbReference type="InterPro" id="IPR031976">
    <property type="entry name" value="NRho"/>
</dbReference>
<evidence type="ECO:0000256" key="5">
    <source>
        <dbReference type="ARBA" id="ARBA00022989"/>
    </source>
</evidence>
<keyword evidence="11" id="KW-1185">Reference proteome</keyword>
<accession>A0A1N7J9A9</accession>
<feature type="transmembrane region" description="Helical" evidence="7">
    <location>
        <begin position="82"/>
        <end position="102"/>
    </location>
</feature>
<dbReference type="Proteomes" id="UP000185639">
    <property type="component" value="Unassembled WGS sequence"/>
</dbReference>
<evidence type="ECO:0000259" key="8">
    <source>
        <dbReference type="Pfam" id="PF01694"/>
    </source>
</evidence>
<proteinExistence type="predicted"/>
<evidence type="ECO:0000256" key="4">
    <source>
        <dbReference type="ARBA" id="ARBA00022692"/>
    </source>
</evidence>
<evidence type="ECO:0000256" key="2">
    <source>
        <dbReference type="ARBA" id="ARBA00022475"/>
    </source>
</evidence>
<evidence type="ECO:0000256" key="1">
    <source>
        <dbReference type="ARBA" id="ARBA00004141"/>
    </source>
</evidence>
<dbReference type="EMBL" id="FTOH01000001">
    <property type="protein sequence ID" value="SIS45929.1"/>
    <property type="molecule type" value="Genomic_DNA"/>
</dbReference>
<evidence type="ECO:0000256" key="7">
    <source>
        <dbReference type="SAM" id="Phobius"/>
    </source>
</evidence>
<protein>
    <submittedName>
        <fullName evidence="10">GlpG protein</fullName>
    </submittedName>
</protein>
<dbReference type="InterPro" id="IPR038244">
    <property type="entry name" value="NRho_sf"/>
</dbReference>
<keyword evidence="5 7" id="KW-1133">Transmembrane helix</keyword>
<evidence type="ECO:0000313" key="11">
    <source>
        <dbReference type="Proteomes" id="UP000185639"/>
    </source>
</evidence>
<feature type="transmembrane region" description="Helical" evidence="7">
    <location>
        <begin position="140"/>
        <end position="162"/>
    </location>
</feature>
<feature type="transmembrane region" description="Helical" evidence="7">
    <location>
        <begin position="250"/>
        <end position="268"/>
    </location>
</feature>
<dbReference type="Pfam" id="PF01694">
    <property type="entry name" value="Rhomboid"/>
    <property type="match status" value="1"/>
</dbReference>
<dbReference type="Gene3D" id="3.30.70.2080">
    <property type="match status" value="1"/>
</dbReference>
<feature type="domain" description="Rhomboid protease N-terminal" evidence="9">
    <location>
        <begin position="1"/>
        <end position="62"/>
    </location>
</feature>
<sequence>MQPLAVLSAPLETDLSPLTRHLWSEKIVHRVVEEGNQQVLLIADPDDIERIKELLDDWREGSLAEPVPVGSSGPSIIQRLTAVPLTVALIVLVACVFGWQHFSNDWHAWLENSQSLWPDARNQLSTYLNMSFWEMWRPTLLHFSVMHLLFNTLWIWVLAGAMERQGERFGILALLILCGISGNLLQWWLAGPAFGGISGVVYGLAAWTGLRQYRYRINYGIPPALLGVMIFFMVIMLFGDTVVPGLSGSAHGGHLGGLLCGFLLAVIWPNPNRRNNES</sequence>
<dbReference type="InterPro" id="IPR022764">
    <property type="entry name" value="Peptidase_S54_rhomboid_dom"/>
</dbReference>
<keyword evidence="4 7" id="KW-0812">Transmembrane</keyword>
<keyword evidence="2" id="KW-1003">Cell membrane</keyword>
<evidence type="ECO:0000256" key="3">
    <source>
        <dbReference type="ARBA" id="ARBA00022519"/>
    </source>
</evidence>
<dbReference type="OrthoDB" id="9778341at2"/>
<feature type="transmembrane region" description="Helical" evidence="7">
    <location>
        <begin position="193"/>
        <end position="210"/>
    </location>
</feature>
<evidence type="ECO:0000256" key="6">
    <source>
        <dbReference type="ARBA" id="ARBA00023136"/>
    </source>
</evidence>
<keyword evidence="3" id="KW-0997">Cell inner membrane</keyword>
<reference evidence="11" key="1">
    <citation type="submission" date="2017-01" db="EMBL/GenBank/DDBJ databases">
        <authorList>
            <person name="Varghese N."/>
            <person name="Submissions S."/>
        </authorList>
    </citation>
    <scope>NUCLEOTIDE SEQUENCE [LARGE SCALE GENOMIC DNA]</scope>
    <source>
        <strain evidence="11">DSM 24913</strain>
    </source>
</reference>
<dbReference type="Gene3D" id="1.20.1540.10">
    <property type="entry name" value="Rhomboid-like"/>
    <property type="match status" value="1"/>
</dbReference>